<comment type="caution">
    <text evidence="2">The sequence shown here is derived from an EMBL/GenBank/DDBJ whole genome shotgun (WGS) entry which is preliminary data.</text>
</comment>
<dbReference type="AlphaFoldDB" id="A0AAN7PY66"/>
<dbReference type="InterPro" id="IPR036691">
    <property type="entry name" value="Endo/exonu/phosph_ase_sf"/>
</dbReference>
<organism evidence="2 3">
    <name type="scientific">Aquatica leii</name>
    <dbReference type="NCBI Taxonomy" id="1421715"/>
    <lineage>
        <taxon>Eukaryota</taxon>
        <taxon>Metazoa</taxon>
        <taxon>Ecdysozoa</taxon>
        <taxon>Arthropoda</taxon>
        <taxon>Hexapoda</taxon>
        <taxon>Insecta</taxon>
        <taxon>Pterygota</taxon>
        <taxon>Neoptera</taxon>
        <taxon>Endopterygota</taxon>
        <taxon>Coleoptera</taxon>
        <taxon>Polyphaga</taxon>
        <taxon>Elateriformia</taxon>
        <taxon>Elateroidea</taxon>
        <taxon>Lampyridae</taxon>
        <taxon>Luciolinae</taxon>
        <taxon>Aquatica</taxon>
    </lineage>
</organism>
<evidence type="ECO:0000259" key="1">
    <source>
        <dbReference type="Pfam" id="PF03372"/>
    </source>
</evidence>
<dbReference type="Proteomes" id="UP001353858">
    <property type="component" value="Unassembled WGS sequence"/>
</dbReference>
<dbReference type="InterPro" id="IPR050410">
    <property type="entry name" value="CCR4/nocturin_mRNA_transcr"/>
</dbReference>
<dbReference type="GO" id="GO:0005739">
    <property type="term" value="C:mitochondrion"/>
    <property type="evidence" value="ECO:0007669"/>
    <property type="project" value="TreeGrafter"/>
</dbReference>
<evidence type="ECO:0000313" key="2">
    <source>
        <dbReference type="EMBL" id="KAK4879322.1"/>
    </source>
</evidence>
<dbReference type="PANTHER" id="PTHR12121">
    <property type="entry name" value="CARBON CATABOLITE REPRESSOR PROTEIN 4"/>
    <property type="match status" value="1"/>
</dbReference>
<evidence type="ECO:0000313" key="3">
    <source>
        <dbReference type="Proteomes" id="UP001353858"/>
    </source>
</evidence>
<name>A0AAN7PY66_9COLE</name>
<feature type="domain" description="Endonuclease/exonuclease/phosphatase" evidence="1">
    <location>
        <begin position="289"/>
        <end position="587"/>
    </location>
</feature>
<reference evidence="3" key="1">
    <citation type="submission" date="2023-01" db="EMBL/GenBank/DDBJ databases">
        <title>Key to firefly adult light organ development and bioluminescence: homeobox transcription factors regulate luciferase expression and transportation to peroxisome.</title>
        <authorList>
            <person name="Fu X."/>
        </authorList>
    </citation>
    <scope>NUCLEOTIDE SEQUENCE [LARGE SCALE GENOMIC DNA]</scope>
</reference>
<sequence length="597" mass="69272">MLVRKRYSARRGRCVRRSRLMESEFVKRKSGILSISWTHTTVVVNAITIGKLIKMEKAHLRKLRHSNQCELVFPLRILNENLEVIVEAEIRAVRSCTDVIESLLAHTERKVTKILRTRNIQNINVQTSLTVNDINVKGDINCKDFIDNPKKNIVFSIINQQFEVVLNAPLIQELALPKTIHVNYEFQPIKCKSIYTDKDLCDFIWYSSLDGQSWVEIGNKFKYKPTINDLNKYLKLKCVPKNRDEEGPPFVVVSQSTVLEMSQVPVCPFDDRHTYTKTFLTDKKQIRIVSYNILSNLYAENGNDVTYCSPQALSIDYRKQLILKEILGYNADIICLQEVDLHIFSWYLKPKLLKMYKGLFHRKGYKISEGLTCFVNVERFNVLESNQVVFGNEVETNPLFKRTWRLIQKCDILKDTLTRQKTSLQITVLQSRNANEIVIVANTHLYYHSKASQIRLLQASIALDYINDVYKRYNRISKYRVSVLFCGDFNSVPSSPTYEFITNGNFKNVFQDDNETVIPMHFNHPFQFASACGTPEYTNYTVDFKGCLDYIFYDKNNFKVIDYVPLPEESLLAERTALPNEVFPSDHLALVCDLGWT</sequence>
<dbReference type="InterPro" id="IPR005135">
    <property type="entry name" value="Endo/exonuclease/phosphatase"/>
</dbReference>
<accession>A0AAN7PY66</accession>
<proteinExistence type="predicted"/>
<dbReference type="EMBL" id="JARPUR010000003">
    <property type="protein sequence ID" value="KAK4879322.1"/>
    <property type="molecule type" value="Genomic_DNA"/>
</dbReference>
<protein>
    <recommendedName>
        <fullName evidence="1">Endonuclease/exonuclease/phosphatase domain-containing protein</fullName>
    </recommendedName>
</protein>
<keyword evidence="3" id="KW-1185">Reference proteome</keyword>
<gene>
    <name evidence="2" type="ORF">RN001_007468</name>
</gene>
<dbReference type="SUPFAM" id="SSF56219">
    <property type="entry name" value="DNase I-like"/>
    <property type="match status" value="1"/>
</dbReference>
<dbReference type="PANTHER" id="PTHR12121:SF37">
    <property type="entry name" value="2',5'-PHOSPHODIESTERASE 12"/>
    <property type="match status" value="1"/>
</dbReference>
<dbReference type="GO" id="GO:0000288">
    <property type="term" value="P:nuclear-transcribed mRNA catabolic process, deadenylation-dependent decay"/>
    <property type="evidence" value="ECO:0007669"/>
    <property type="project" value="TreeGrafter"/>
</dbReference>
<dbReference type="GO" id="GO:0000175">
    <property type="term" value="F:3'-5'-RNA exonuclease activity"/>
    <property type="evidence" value="ECO:0007669"/>
    <property type="project" value="TreeGrafter"/>
</dbReference>
<dbReference type="Gene3D" id="3.60.10.10">
    <property type="entry name" value="Endonuclease/exonuclease/phosphatase"/>
    <property type="match status" value="1"/>
</dbReference>
<dbReference type="Pfam" id="PF03372">
    <property type="entry name" value="Exo_endo_phos"/>
    <property type="match status" value="1"/>
</dbReference>